<dbReference type="Proteomes" id="UP001334005">
    <property type="component" value="Unassembled WGS sequence"/>
</dbReference>
<organism evidence="2 3">
    <name type="scientific">Raoultella scottii</name>
    <dbReference type="NCBI Taxonomy" id="3040937"/>
    <lineage>
        <taxon>Bacteria</taxon>
        <taxon>Pseudomonadati</taxon>
        <taxon>Pseudomonadota</taxon>
        <taxon>Gammaproteobacteria</taxon>
        <taxon>Enterobacterales</taxon>
        <taxon>Enterobacteriaceae</taxon>
        <taxon>Klebsiella/Raoultella group</taxon>
        <taxon>Raoultella</taxon>
    </lineage>
</organism>
<dbReference type="RefSeq" id="WP_095097362.1">
    <property type="nucleotide sequence ID" value="NZ_JARXNH020000057.1"/>
</dbReference>
<keyword evidence="1" id="KW-0732">Signal</keyword>
<proteinExistence type="predicted"/>
<evidence type="ECO:0000313" key="3">
    <source>
        <dbReference type="Proteomes" id="UP001334005"/>
    </source>
</evidence>
<feature type="chain" id="PRO_5045609690" evidence="1">
    <location>
        <begin position="24"/>
        <end position="128"/>
    </location>
</feature>
<protein>
    <submittedName>
        <fullName evidence="2">Uncharacterized protein</fullName>
    </submittedName>
</protein>
<accession>A0ABU8ZB07</accession>
<dbReference type="EMBL" id="JARXNH020000057">
    <property type="protein sequence ID" value="MEK0250094.1"/>
    <property type="molecule type" value="Genomic_DNA"/>
</dbReference>
<evidence type="ECO:0000256" key="1">
    <source>
        <dbReference type="SAM" id="SignalP"/>
    </source>
</evidence>
<gene>
    <name evidence="2" type="ORF">QFI66_018550</name>
</gene>
<sequence length="128" mass="13199">MNLSGSCFLAVLTLGSASFAVTAKTTSVKCSYPTYSDQSGNHVAKNPMVLTFIIDSGTSKAYMAGNAGSTEVAIVPNGVDGMSFIETSEVGNVTVTTMTRSGDSVHSRNTVMPGGIFASQHYGTCVAQ</sequence>
<evidence type="ECO:0000313" key="2">
    <source>
        <dbReference type="EMBL" id="MEK0250094.1"/>
    </source>
</evidence>
<keyword evidence="3" id="KW-1185">Reference proteome</keyword>
<name>A0ABU8ZB07_9ENTR</name>
<feature type="signal peptide" evidence="1">
    <location>
        <begin position="1"/>
        <end position="23"/>
    </location>
</feature>
<reference evidence="2 3" key="1">
    <citation type="submission" date="2024-03" db="EMBL/GenBank/DDBJ databases">
        <title>Two novel Raoultella species associated with bleeding cankers of broadleaf hosts, Raoultella scottia sp. nov. and Raoultella lignicola sp. nov.</title>
        <authorList>
            <person name="Brady C.L."/>
        </authorList>
    </citation>
    <scope>NUCLEOTIDE SEQUENCE [LARGE SCALE GENOMIC DNA]</scope>
    <source>
        <strain evidence="2 3">BAC 10a-01-01</strain>
    </source>
</reference>
<comment type="caution">
    <text evidence="2">The sequence shown here is derived from an EMBL/GenBank/DDBJ whole genome shotgun (WGS) entry which is preliminary data.</text>
</comment>